<feature type="compositionally biased region" description="Basic residues" evidence="1">
    <location>
        <begin position="61"/>
        <end position="76"/>
    </location>
</feature>
<organism evidence="2 3">
    <name type="scientific">Tyto alba</name>
    <name type="common">Barn owl</name>
    <dbReference type="NCBI Taxonomy" id="56313"/>
    <lineage>
        <taxon>Eukaryota</taxon>
        <taxon>Metazoa</taxon>
        <taxon>Chordata</taxon>
        <taxon>Craniata</taxon>
        <taxon>Vertebrata</taxon>
        <taxon>Euteleostomi</taxon>
        <taxon>Archelosauria</taxon>
        <taxon>Archosauria</taxon>
        <taxon>Dinosauria</taxon>
        <taxon>Saurischia</taxon>
        <taxon>Theropoda</taxon>
        <taxon>Coelurosauria</taxon>
        <taxon>Aves</taxon>
        <taxon>Neognathae</taxon>
        <taxon>Neoaves</taxon>
        <taxon>Telluraves</taxon>
        <taxon>Strigiformes</taxon>
        <taxon>Tytonidae</taxon>
        <taxon>Tyto</taxon>
    </lineage>
</organism>
<sequence>MDLENSSSDSDKWVSLSQADTRSNHIVNSTPQCQTPGLPLQLPSTPTEPEPWSSQEALSRERKRKKHRMKQSKTHPVKPFSGASVSRQGNGCPLRKIPRSGSRETASDDPSLPKQVSKHEASSPDALRMSSEMTTSMRKCQPVPSHCLRSKMSSGRSKQIGFPGKRKHTAVSVDANNSDQSEVSSLNDSAFNRSSAKCKNRRPDFVKNILLKSTCGDVLQLMEATALTRHDA</sequence>
<gene>
    <name evidence="2" type="ORF">N341_02996</name>
</gene>
<feature type="compositionally biased region" description="Polar residues" evidence="1">
    <location>
        <begin position="15"/>
        <end position="35"/>
    </location>
</feature>
<evidence type="ECO:0000256" key="1">
    <source>
        <dbReference type="SAM" id="MobiDB-lite"/>
    </source>
</evidence>
<dbReference type="EMBL" id="KK395424">
    <property type="protein sequence ID" value="KFV57042.1"/>
    <property type="molecule type" value="Genomic_DNA"/>
</dbReference>
<protein>
    <submittedName>
        <fullName evidence="2">Uncharacterized protein</fullName>
    </submittedName>
</protein>
<accession>A0A093FH46</accession>
<feature type="region of interest" description="Disordered" evidence="1">
    <location>
        <begin position="1"/>
        <end position="198"/>
    </location>
</feature>
<reference evidence="2 3" key="1">
    <citation type="submission" date="2014-04" db="EMBL/GenBank/DDBJ databases">
        <title>Genome evolution of avian class.</title>
        <authorList>
            <person name="Zhang G."/>
            <person name="Li C."/>
        </authorList>
    </citation>
    <scope>NUCLEOTIDE SEQUENCE [LARGE SCALE GENOMIC DNA]</scope>
    <source>
        <strain evidence="2">BGI_N341</strain>
    </source>
</reference>
<name>A0A093FH46_TYTAL</name>
<proteinExistence type="predicted"/>
<keyword evidence="3" id="KW-1185">Reference proteome</keyword>
<dbReference type="AlphaFoldDB" id="A0A093FH46"/>
<evidence type="ECO:0000313" key="2">
    <source>
        <dbReference type="EMBL" id="KFV57042.1"/>
    </source>
</evidence>
<feature type="compositionally biased region" description="Polar residues" evidence="1">
    <location>
        <begin position="174"/>
        <end position="197"/>
    </location>
</feature>
<dbReference type="Proteomes" id="UP000054190">
    <property type="component" value="Unassembled WGS sequence"/>
</dbReference>
<feature type="compositionally biased region" description="Low complexity" evidence="1">
    <location>
        <begin position="43"/>
        <end position="54"/>
    </location>
</feature>
<evidence type="ECO:0000313" key="3">
    <source>
        <dbReference type="Proteomes" id="UP000054190"/>
    </source>
</evidence>
<feature type="non-terminal residue" evidence="2">
    <location>
        <position position="232"/>
    </location>
</feature>